<evidence type="ECO:0000313" key="3">
    <source>
        <dbReference type="Proteomes" id="UP000016931"/>
    </source>
</evidence>
<dbReference type="RefSeq" id="XP_016756674.1">
    <property type="nucleotide sequence ID" value="XM_016900945.1"/>
</dbReference>
<dbReference type="Proteomes" id="UP000016931">
    <property type="component" value="Unassembled WGS sequence"/>
</dbReference>
<dbReference type="OMA" id="VQWHEEN"/>
<dbReference type="GeneID" id="27898082"/>
<feature type="compositionally biased region" description="Polar residues" evidence="1">
    <location>
        <begin position="153"/>
        <end position="162"/>
    </location>
</feature>
<dbReference type="AlphaFoldDB" id="M3BR06"/>
<accession>M3BR06</accession>
<name>M3BR06_SPHMS</name>
<evidence type="ECO:0000313" key="2">
    <source>
        <dbReference type="EMBL" id="EMF08553.1"/>
    </source>
</evidence>
<organism evidence="2 3">
    <name type="scientific">Sphaerulina musiva (strain SO2202)</name>
    <name type="common">Poplar stem canker fungus</name>
    <name type="synonym">Septoria musiva</name>
    <dbReference type="NCBI Taxonomy" id="692275"/>
    <lineage>
        <taxon>Eukaryota</taxon>
        <taxon>Fungi</taxon>
        <taxon>Dikarya</taxon>
        <taxon>Ascomycota</taxon>
        <taxon>Pezizomycotina</taxon>
        <taxon>Dothideomycetes</taxon>
        <taxon>Dothideomycetidae</taxon>
        <taxon>Mycosphaerellales</taxon>
        <taxon>Mycosphaerellaceae</taxon>
        <taxon>Sphaerulina</taxon>
    </lineage>
</organism>
<feature type="region of interest" description="Disordered" evidence="1">
    <location>
        <begin position="150"/>
        <end position="271"/>
    </location>
</feature>
<dbReference type="HOGENOM" id="CLU_943868_0_0_1"/>
<dbReference type="EMBL" id="KB456271">
    <property type="protein sequence ID" value="EMF08553.1"/>
    <property type="molecule type" value="Genomic_DNA"/>
</dbReference>
<keyword evidence="3" id="KW-1185">Reference proteome</keyword>
<sequence length="295" mass="31762">MPVQWHEENLKRLFLAVLAVNRVDIAAVARKWLELYGSESFEHPSKRAIELQIWKLKKSVATATGNIGSEASPAKLKKLKLANNSRAYSIGDKDSDDSEFFDVPIKKRSPSIANTKQESVTPIASGSSSNAIKAEDAGYDNNIIVIDDSSDSATEGRSVTSHQARDEFDNVSKPSISSPGQKNRPHQAQSGSIVDDEMPPPSRAEQPSSSRQERTGKDGSPSNAIRRHASAPARSIQKGSSAYDQVEQAVQAPTDQKRSAPGISGIKRHRIATAGASALKRRLVSKGAMRGPGGQ</sequence>
<protein>
    <submittedName>
        <fullName evidence="2">Uncharacterized protein</fullName>
    </submittedName>
</protein>
<proteinExistence type="predicted"/>
<gene>
    <name evidence="2" type="ORF">SEPMUDRAFT_111883</name>
</gene>
<feature type="compositionally biased region" description="Polar residues" evidence="1">
    <location>
        <begin position="172"/>
        <end position="192"/>
    </location>
</feature>
<reference evidence="2 3" key="1">
    <citation type="journal article" date="2012" name="PLoS Pathog.">
        <title>Diverse lifestyles and strategies of plant pathogenesis encoded in the genomes of eighteen Dothideomycetes fungi.</title>
        <authorList>
            <person name="Ohm R.A."/>
            <person name="Feau N."/>
            <person name="Henrissat B."/>
            <person name="Schoch C.L."/>
            <person name="Horwitz B.A."/>
            <person name="Barry K.W."/>
            <person name="Condon B.J."/>
            <person name="Copeland A.C."/>
            <person name="Dhillon B."/>
            <person name="Glaser F."/>
            <person name="Hesse C.N."/>
            <person name="Kosti I."/>
            <person name="LaButti K."/>
            <person name="Lindquist E.A."/>
            <person name="Lucas S."/>
            <person name="Salamov A.A."/>
            <person name="Bradshaw R.E."/>
            <person name="Ciuffetti L."/>
            <person name="Hamelin R.C."/>
            <person name="Kema G.H.J."/>
            <person name="Lawrence C."/>
            <person name="Scott J.A."/>
            <person name="Spatafora J.W."/>
            <person name="Turgeon B.G."/>
            <person name="de Wit P.J.G.M."/>
            <person name="Zhong S."/>
            <person name="Goodwin S.B."/>
            <person name="Grigoriev I.V."/>
        </authorList>
    </citation>
    <scope>NUCLEOTIDE SEQUENCE [LARGE SCALE GENOMIC DNA]</scope>
    <source>
        <strain evidence="2 3">SO2202</strain>
    </source>
</reference>
<dbReference type="OrthoDB" id="10659093at2759"/>
<evidence type="ECO:0000256" key="1">
    <source>
        <dbReference type="SAM" id="MobiDB-lite"/>
    </source>
</evidence>